<dbReference type="RefSeq" id="WP_158760395.1">
    <property type="nucleotide sequence ID" value="NZ_CP046910.1"/>
</dbReference>
<evidence type="ECO:0000313" key="1">
    <source>
        <dbReference type="EMBL" id="QGZ57451.1"/>
    </source>
</evidence>
<gene>
    <name evidence="1" type="ORF">FAZ97_21320</name>
</gene>
<dbReference type="AlphaFoldDB" id="A0A7Z2G943"/>
<protein>
    <submittedName>
        <fullName evidence="1">Uncharacterized protein</fullName>
    </submittedName>
</protein>
<dbReference type="KEGG" id="pacp:FAZ97_21320"/>
<dbReference type="Proteomes" id="UP000434209">
    <property type="component" value="Chromosome 2"/>
</dbReference>
<dbReference type="EMBL" id="CP046910">
    <property type="protein sequence ID" value="QGZ57451.1"/>
    <property type="molecule type" value="Genomic_DNA"/>
</dbReference>
<sequence>MTNPPPKRSFVVSYDEAADKLTVCSLNDADIAPFLASALKADWPLESVNHELTDAVAQRLGATALSVLALYSPALKPMLKVKLEPPALPETE</sequence>
<reference evidence="1 2" key="1">
    <citation type="submission" date="2019-12" db="EMBL/GenBank/DDBJ databases">
        <title>Paraburkholderia acidiphila 7Q-K02 sp. nov and Paraburkholderia acidisoli DHF22 sp. nov., two strains isolated from forest soil.</title>
        <authorList>
            <person name="Gao Z."/>
            <person name="Qiu L."/>
        </authorList>
    </citation>
    <scope>NUCLEOTIDE SEQUENCE [LARGE SCALE GENOMIC DNA]</scope>
    <source>
        <strain evidence="1 2">7Q-K02</strain>
    </source>
</reference>
<name>A0A7Z2G943_9BURK</name>
<proteinExistence type="predicted"/>
<accession>A0A7Z2G943</accession>
<keyword evidence="2" id="KW-1185">Reference proteome</keyword>
<evidence type="ECO:0000313" key="2">
    <source>
        <dbReference type="Proteomes" id="UP000434209"/>
    </source>
</evidence>
<dbReference type="OrthoDB" id="9106107at2"/>
<organism evidence="1 2">
    <name type="scientific">Paraburkholderia acidiphila</name>
    <dbReference type="NCBI Taxonomy" id="2571747"/>
    <lineage>
        <taxon>Bacteria</taxon>
        <taxon>Pseudomonadati</taxon>
        <taxon>Pseudomonadota</taxon>
        <taxon>Betaproteobacteria</taxon>
        <taxon>Burkholderiales</taxon>
        <taxon>Burkholderiaceae</taxon>
        <taxon>Paraburkholderia</taxon>
    </lineage>
</organism>